<dbReference type="InterPro" id="IPR004358">
    <property type="entry name" value="Sig_transdc_His_kin-like_C"/>
</dbReference>
<dbReference type="FunFam" id="1.10.287.130:FF:000001">
    <property type="entry name" value="Two-component sensor histidine kinase"/>
    <property type="match status" value="1"/>
</dbReference>
<keyword evidence="7 15" id="KW-0418">Kinase</keyword>
<dbReference type="InterPro" id="IPR003660">
    <property type="entry name" value="HAMP_dom"/>
</dbReference>
<feature type="domain" description="Histidine kinase" evidence="13">
    <location>
        <begin position="266"/>
        <end position="481"/>
    </location>
</feature>
<dbReference type="InterPro" id="IPR036097">
    <property type="entry name" value="HisK_dim/P_sf"/>
</dbReference>
<dbReference type="SUPFAM" id="SSF47384">
    <property type="entry name" value="Homodimeric domain of signal transducing histidine kinase"/>
    <property type="match status" value="1"/>
</dbReference>
<feature type="transmembrane region" description="Helical" evidence="12">
    <location>
        <begin position="183"/>
        <end position="205"/>
    </location>
</feature>
<dbReference type="InterPro" id="IPR003661">
    <property type="entry name" value="HisK_dim/P_dom"/>
</dbReference>
<dbReference type="Pfam" id="PF00512">
    <property type="entry name" value="HisKA"/>
    <property type="match status" value="1"/>
</dbReference>
<keyword evidence="10 12" id="KW-0472">Membrane</keyword>
<evidence type="ECO:0000256" key="9">
    <source>
        <dbReference type="ARBA" id="ARBA00023012"/>
    </source>
</evidence>
<evidence type="ECO:0000256" key="5">
    <source>
        <dbReference type="ARBA" id="ARBA00022679"/>
    </source>
</evidence>
<dbReference type="PROSITE" id="PS50885">
    <property type="entry name" value="HAMP"/>
    <property type="match status" value="1"/>
</dbReference>
<dbReference type="SMART" id="SM00387">
    <property type="entry name" value="HATPase_c"/>
    <property type="match status" value="1"/>
</dbReference>
<dbReference type="CDD" id="cd06225">
    <property type="entry name" value="HAMP"/>
    <property type="match status" value="1"/>
</dbReference>
<dbReference type="Proteomes" id="UP000295106">
    <property type="component" value="Unassembled WGS sequence"/>
</dbReference>
<comment type="catalytic activity">
    <reaction evidence="1">
        <text>ATP + protein L-histidine = ADP + protein N-phospho-L-histidine.</text>
        <dbReference type="EC" id="2.7.13.3"/>
    </reaction>
</comment>
<dbReference type="PROSITE" id="PS50109">
    <property type="entry name" value="HIS_KIN"/>
    <property type="match status" value="1"/>
</dbReference>
<keyword evidence="8 12" id="KW-1133">Transmembrane helix</keyword>
<dbReference type="EC" id="2.7.13.3" evidence="3"/>
<keyword evidence="4" id="KW-0597">Phosphoprotein</keyword>
<evidence type="ECO:0000256" key="2">
    <source>
        <dbReference type="ARBA" id="ARBA00004370"/>
    </source>
</evidence>
<dbReference type="SUPFAM" id="SSF55874">
    <property type="entry name" value="ATPase domain of HSP90 chaperone/DNA topoisomerase II/histidine kinase"/>
    <property type="match status" value="1"/>
</dbReference>
<name>A0A4R2M425_RUBGE</name>
<feature type="domain" description="HAMP" evidence="14">
    <location>
        <begin position="206"/>
        <end position="258"/>
    </location>
</feature>
<keyword evidence="9" id="KW-0902">Two-component regulatory system</keyword>
<dbReference type="GO" id="GO:0000155">
    <property type="term" value="F:phosphorelay sensor kinase activity"/>
    <property type="evidence" value="ECO:0007669"/>
    <property type="project" value="InterPro"/>
</dbReference>
<dbReference type="OrthoDB" id="9804645at2"/>
<dbReference type="GO" id="GO:0005886">
    <property type="term" value="C:plasma membrane"/>
    <property type="evidence" value="ECO:0007669"/>
    <property type="project" value="TreeGrafter"/>
</dbReference>
<dbReference type="Gene3D" id="3.30.565.10">
    <property type="entry name" value="Histidine kinase-like ATPase, C-terminal domain"/>
    <property type="match status" value="1"/>
</dbReference>
<dbReference type="AlphaFoldDB" id="A0A4R2M425"/>
<keyword evidence="6 12" id="KW-0812">Transmembrane</keyword>
<evidence type="ECO:0000313" key="15">
    <source>
        <dbReference type="EMBL" id="TCP01282.1"/>
    </source>
</evidence>
<dbReference type="EMBL" id="SLXD01000010">
    <property type="protein sequence ID" value="TCP01282.1"/>
    <property type="molecule type" value="Genomic_DNA"/>
</dbReference>
<dbReference type="RefSeq" id="WP_132648392.1">
    <property type="nucleotide sequence ID" value="NZ_CP181386.1"/>
</dbReference>
<protein>
    <recommendedName>
        <fullName evidence="3">histidine kinase</fullName>
        <ecNumber evidence="3">2.7.13.3</ecNumber>
    </recommendedName>
</protein>
<dbReference type="SMART" id="SM00388">
    <property type="entry name" value="HisKA"/>
    <property type="match status" value="1"/>
</dbReference>
<evidence type="ECO:0000256" key="1">
    <source>
        <dbReference type="ARBA" id="ARBA00000085"/>
    </source>
</evidence>
<evidence type="ECO:0000256" key="7">
    <source>
        <dbReference type="ARBA" id="ARBA00022777"/>
    </source>
</evidence>
<gene>
    <name evidence="15" type="ORF">EV684_110214</name>
</gene>
<evidence type="ECO:0000256" key="6">
    <source>
        <dbReference type="ARBA" id="ARBA00022692"/>
    </source>
</evidence>
<evidence type="ECO:0000256" key="8">
    <source>
        <dbReference type="ARBA" id="ARBA00022989"/>
    </source>
</evidence>
<dbReference type="InterPro" id="IPR005467">
    <property type="entry name" value="His_kinase_dom"/>
</dbReference>
<dbReference type="InterPro" id="IPR036890">
    <property type="entry name" value="HATPase_C_sf"/>
</dbReference>
<evidence type="ECO:0000313" key="16">
    <source>
        <dbReference type="Proteomes" id="UP000295106"/>
    </source>
</evidence>
<dbReference type="Gene3D" id="6.10.340.10">
    <property type="match status" value="1"/>
</dbReference>
<evidence type="ECO:0000256" key="12">
    <source>
        <dbReference type="SAM" id="Phobius"/>
    </source>
</evidence>
<organism evidence="15 16">
    <name type="scientific">Rubrivivax gelatinosus</name>
    <name type="common">Rhodocyclus gelatinosus</name>
    <name type="synonym">Rhodopseudomonas gelatinosa</name>
    <dbReference type="NCBI Taxonomy" id="28068"/>
    <lineage>
        <taxon>Bacteria</taxon>
        <taxon>Pseudomonadati</taxon>
        <taxon>Pseudomonadota</taxon>
        <taxon>Betaproteobacteria</taxon>
        <taxon>Burkholderiales</taxon>
        <taxon>Sphaerotilaceae</taxon>
        <taxon>Rubrivivax</taxon>
    </lineage>
</organism>
<evidence type="ECO:0000256" key="11">
    <source>
        <dbReference type="SAM" id="MobiDB-lite"/>
    </source>
</evidence>
<reference evidence="15 16" key="1">
    <citation type="submission" date="2019-03" db="EMBL/GenBank/DDBJ databases">
        <title>Genomic Encyclopedia of Type Strains, Phase IV (KMG-IV): sequencing the most valuable type-strain genomes for metagenomic binning, comparative biology and taxonomic classification.</title>
        <authorList>
            <person name="Goeker M."/>
        </authorList>
    </citation>
    <scope>NUCLEOTIDE SEQUENCE [LARGE SCALE GENOMIC DNA]</scope>
    <source>
        <strain evidence="15 16">DSM 1709</strain>
    </source>
</reference>
<comment type="caution">
    <text evidence="15">The sequence shown here is derived from an EMBL/GenBank/DDBJ whole genome shotgun (WGS) entry which is preliminary data.</text>
</comment>
<dbReference type="Pfam" id="PF00672">
    <property type="entry name" value="HAMP"/>
    <property type="match status" value="1"/>
</dbReference>
<evidence type="ECO:0000259" key="13">
    <source>
        <dbReference type="PROSITE" id="PS50109"/>
    </source>
</evidence>
<dbReference type="Pfam" id="PF02518">
    <property type="entry name" value="HATPase_c"/>
    <property type="match status" value="1"/>
</dbReference>
<dbReference type="InterPro" id="IPR003594">
    <property type="entry name" value="HATPase_dom"/>
</dbReference>
<evidence type="ECO:0000256" key="10">
    <source>
        <dbReference type="ARBA" id="ARBA00023136"/>
    </source>
</evidence>
<evidence type="ECO:0000256" key="3">
    <source>
        <dbReference type="ARBA" id="ARBA00012438"/>
    </source>
</evidence>
<dbReference type="InterPro" id="IPR050428">
    <property type="entry name" value="TCS_sensor_his_kinase"/>
</dbReference>
<dbReference type="PANTHER" id="PTHR45436:SF5">
    <property type="entry name" value="SENSOR HISTIDINE KINASE TRCS"/>
    <property type="match status" value="1"/>
</dbReference>
<keyword evidence="5" id="KW-0808">Transferase</keyword>
<feature type="compositionally biased region" description="Pro residues" evidence="11">
    <location>
        <begin position="91"/>
        <end position="110"/>
    </location>
</feature>
<dbReference type="SMART" id="SM00304">
    <property type="entry name" value="HAMP"/>
    <property type="match status" value="1"/>
</dbReference>
<accession>A0A4R2M425</accession>
<dbReference type="SUPFAM" id="SSF158472">
    <property type="entry name" value="HAMP domain-like"/>
    <property type="match status" value="1"/>
</dbReference>
<sequence length="489" mass="52451">MSTLARLKRPGITGKLFLAVLATATLVAVAVSVAAQWSFQRGFIGYLNEQAVQRMELVLPRLVAAYGEHGSWDFLRRRPDVWFGLVGVGPAHPPDPPEPPDSPPSSPPKGPMADLIASDLLGAGRRLSLLDSQRQRVTGFPFIMASSEQREIVVDGRSVGWLAMAPIQTVTDAAAVGFLDRQLLASAAAVAVAVLLSAAIAWWVARALLAPVRAVAGATHRLAAGGYDTRVPVRGRDEVAQLAQDFNQLALTLERNERMRRDFMADVSHELRTPLAVLRGELEALEDGVHQPTPELLRRLQQEVATLAQLVGDLHELALADVGALAYRKEDLDLVPLLRGELASLQAEAAERGLALEAGLPAGPLAVSGDERRLRQLLLNLLANSLRYTDAGGTLRVTLAADGGDAVLDLQDSAPGVPDELLPRLFERFFRVEASRSRGRGGSGLGLAIARSIAEAHGGRLEARPSPLGGLWIRLVLPRLRRRGEGEGA</sequence>
<dbReference type="CDD" id="cd00082">
    <property type="entry name" value="HisKA"/>
    <property type="match status" value="1"/>
</dbReference>
<evidence type="ECO:0000256" key="4">
    <source>
        <dbReference type="ARBA" id="ARBA00022553"/>
    </source>
</evidence>
<dbReference type="GeneID" id="99686706"/>
<comment type="subcellular location">
    <subcellularLocation>
        <location evidence="2">Membrane</location>
    </subcellularLocation>
</comment>
<dbReference type="Gene3D" id="1.10.287.130">
    <property type="match status" value="1"/>
</dbReference>
<proteinExistence type="predicted"/>
<evidence type="ECO:0000259" key="14">
    <source>
        <dbReference type="PROSITE" id="PS50885"/>
    </source>
</evidence>
<feature type="region of interest" description="Disordered" evidence="11">
    <location>
        <begin position="88"/>
        <end position="110"/>
    </location>
</feature>
<dbReference type="PANTHER" id="PTHR45436">
    <property type="entry name" value="SENSOR HISTIDINE KINASE YKOH"/>
    <property type="match status" value="1"/>
</dbReference>
<dbReference type="PRINTS" id="PR00344">
    <property type="entry name" value="BCTRLSENSOR"/>
</dbReference>